<dbReference type="InterPro" id="IPR011009">
    <property type="entry name" value="Kinase-like_dom_sf"/>
</dbReference>
<evidence type="ECO:0000259" key="3">
    <source>
        <dbReference type="PROSITE" id="PS50011"/>
    </source>
</evidence>
<sequence length="299" mass="34694">MKNDLVVYDVLDIPRTYLEIEVSSSGKMWKKFELNGRFMVLRPDMKIKEAVALCRLQHENVLQLVDVMRKDGSFHGCLMEYFPSQTLEKGKLVTFKLVNILYGEDQENISFGKLLRLTVEVSSAIFFIHEKKLSHRNIHPNSILCAGERIKICDLFLSKSDAHPPDGYRPEEVGSFGSSSRFFSQWQAVDMYSFAVTFFECILREKPASFTRQIWRKKVRVVVNDLHHNDILCHTFNRCLDINAASRPRIEKIVQVLRTSDELSVEIKNELKSMRKSSCALEYSVDNSPTHKKWIQQVQ</sequence>
<protein>
    <submittedName>
        <fullName evidence="5">Protein kinase domain-containing protein</fullName>
    </submittedName>
</protein>
<dbReference type="InterPro" id="IPR001245">
    <property type="entry name" value="Ser-Thr/Tyr_kinase_cat_dom"/>
</dbReference>
<evidence type="ECO:0000313" key="5">
    <source>
        <dbReference type="WBParaSite" id="Hba_18085"/>
    </source>
</evidence>
<name>A0A1I7XK44_HETBA</name>
<dbReference type="WBParaSite" id="Hba_18085">
    <property type="protein sequence ID" value="Hba_18085"/>
    <property type="gene ID" value="Hba_18085"/>
</dbReference>
<evidence type="ECO:0000313" key="4">
    <source>
        <dbReference type="Proteomes" id="UP000095283"/>
    </source>
</evidence>
<feature type="domain" description="Protein kinase" evidence="3">
    <location>
        <begin position="1"/>
        <end position="263"/>
    </location>
</feature>
<dbReference type="Gene3D" id="1.10.510.10">
    <property type="entry name" value="Transferase(Phosphotransferase) domain 1"/>
    <property type="match status" value="1"/>
</dbReference>
<dbReference type="AlphaFoldDB" id="A0A1I7XK44"/>
<keyword evidence="4" id="KW-1185">Reference proteome</keyword>
<dbReference type="PANTHER" id="PTHR44329">
    <property type="entry name" value="SERINE/THREONINE-PROTEIN KINASE TNNI3K-RELATED"/>
    <property type="match status" value="1"/>
</dbReference>
<proteinExistence type="predicted"/>
<keyword evidence="1" id="KW-0547">Nucleotide-binding</keyword>
<evidence type="ECO:0000256" key="1">
    <source>
        <dbReference type="ARBA" id="ARBA00022741"/>
    </source>
</evidence>
<dbReference type="GO" id="GO:0004672">
    <property type="term" value="F:protein kinase activity"/>
    <property type="evidence" value="ECO:0007669"/>
    <property type="project" value="InterPro"/>
</dbReference>
<dbReference type="Pfam" id="PF07714">
    <property type="entry name" value="PK_Tyr_Ser-Thr"/>
    <property type="match status" value="1"/>
</dbReference>
<dbReference type="InterPro" id="IPR000719">
    <property type="entry name" value="Prot_kinase_dom"/>
</dbReference>
<keyword evidence="2" id="KW-0067">ATP-binding</keyword>
<evidence type="ECO:0000256" key="2">
    <source>
        <dbReference type="ARBA" id="ARBA00022840"/>
    </source>
</evidence>
<dbReference type="PROSITE" id="PS50011">
    <property type="entry name" value="PROTEIN_KINASE_DOM"/>
    <property type="match status" value="1"/>
</dbReference>
<organism evidence="4 5">
    <name type="scientific">Heterorhabditis bacteriophora</name>
    <name type="common">Entomopathogenic nematode worm</name>
    <dbReference type="NCBI Taxonomy" id="37862"/>
    <lineage>
        <taxon>Eukaryota</taxon>
        <taxon>Metazoa</taxon>
        <taxon>Ecdysozoa</taxon>
        <taxon>Nematoda</taxon>
        <taxon>Chromadorea</taxon>
        <taxon>Rhabditida</taxon>
        <taxon>Rhabditina</taxon>
        <taxon>Rhabditomorpha</taxon>
        <taxon>Strongyloidea</taxon>
        <taxon>Heterorhabditidae</taxon>
        <taxon>Heterorhabditis</taxon>
    </lineage>
</organism>
<reference evidence="5" key="1">
    <citation type="submission" date="2016-11" db="UniProtKB">
        <authorList>
            <consortium name="WormBaseParasite"/>
        </authorList>
    </citation>
    <scope>IDENTIFICATION</scope>
</reference>
<dbReference type="Proteomes" id="UP000095283">
    <property type="component" value="Unplaced"/>
</dbReference>
<dbReference type="GO" id="GO:0097527">
    <property type="term" value="P:necroptotic signaling pathway"/>
    <property type="evidence" value="ECO:0007669"/>
    <property type="project" value="TreeGrafter"/>
</dbReference>
<dbReference type="PANTHER" id="PTHR44329:SF298">
    <property type="entry name" value="MIXED LINEAGE KINASE DOMAIN-LIKE PROTEIN"/>
    <property type="match status" value="1"/>
</dbReference>
<dbReference type="GO" id="GO:0005524">
    <property type="term" value="F:ATP binding"/>
    <property type="evidence" value="ECO:0007669"/>
    <property type="project" value="UniProtKB-KW"/>
</dbReference>
<dbReference type="SUPFAM" id="SSF56112">
    <property type="entry name" value="Protein kinase-like (PK-like)"/>
    <property type="match status" value="1"/>
</dbReference>
<dbReference type="InterPro" id="IPR051681">
    <property type="entry name" value="Ser/Thr_Kinases-Pseudokinases"/>
</dbReference>
<accession>A0A1I7XK44</accession>